<protein>
    <submittedName>
        <fullName evidence="2">Uncharacterized protein</fullName>
    </submittedName>
</protein>
<evidence type="ECO:0000313" key="2">
    <source>
        <dbReference type="RefSeq" id="XP_016928351.2"/>
    </source>
</evidence>
<organism evidence="1 2">
    <name type="scientific">Drosophila suzukii</name>
    <name type="common">Spotted-wing drosophila fruit fly</name>
    <dbReference type="NCBI Taxonomy" id="28584"/>
    <lineage>
        <taxon>Eukaryota</taxon>
        <taxon>Metazoa</taxon>
        <taxon>Ecdysozoa</taxon>
        <taxon>Arthropoda</taxon>
        <taxon>Hexapoda</taxon>
        <taxon>Insecta</taxon>
        <taxon>Pterygota</taxon>
        <taxon>Neoptera</taxon>
        <taxon>Endopterygota</taxon>
        <taxon>Diptera</taxon>
        <taxon>Brachycera</taxon>
        <taxon>Muscomorpha</taxon>
        <taxon>Ephydroidea</taxon>
        <taxon>Drosophilidae</taxon>
        <taxon>Drosophila</taxon>
        <taxon>Sophophora</taxon>
    </lineage>
</organism>
<gene>
    <name evidence="2" type="primary">LOC108008951</name>
</gene>
<sequence length="253" mass="29125">MEMDDILDESTFNANIRRAARSTLLRGPEQSIHKELIEYAASSCRMFYIQDASAWQEWATTNEAFQDLSAQEVCKIFLNDVLPQLDTYELSEKVKERLKLLDLHPFFRRVDHGYQYTPDCGLASRFVLQPQQDFILTGDIQKAKKCESEGRSQIVLIDNEELERKTCVGYNSKISHESAVLFSALLSTDQELSIGQMHDLGEIHHRLRQAKQNFEDRARLTPFRENIDGLTNDVEVFASVKSKLCKVMSDLKK</sequence>
<dbReference type="Proteomes" id="UP001652628">
    <property type="component" value="Chromosome 2R"/>
</dbReference>
<keyword evidence="1" id="KW-1185">Reference proteome</keyword>
<reference evidence="2" key="1">
    <citation type="submission" date="2025-08" db="UniProtKB">
        <authorList>
            <consortium name="RefSeq"/>
        </authorList>
    </citation>
    <scope>IDENTIFICATION</scope>
</reference>
<dbReference type="RefSeq" id="XP_016928351.2">
    <property type="nucleotide sequence ID" value="XM_017072862.4"/>
</dbReference>
<dbReference type="GeneID" id="108008951"/>
<name>A0AB39Z4J0_DROSZ</name>
<proteinExistence type="predicted"/>
<dbReference type="AlphaFoldDB" id="A0AB39Z4J0"/>
<evidence type="ECO:0000313" key="1">
    <source>
        <dbReference type="Proteomes" id="UP001652628"/>
    </source>
</evidence>
<accession>A0AB39Z4J0</accession>